<organism evidence="1 2">
    <name type="scientific">Microbacterium oleivorans</name>
    <dbReference type="NCBI Taxonomy" id="273677"/>
    <lineage>
        <taxon>Bacteria</taxon>
        <taxon>Bacillati</taxon>
        <taxon>Actinomycetota</taxon>
        <taxon>Actinomycetes</taxon>
        <taxon>Micrococcales</taxon>
        <taxon>Microbacteriaceae</taxon>
        <taxon>Microbacterium</taxon>
    </lineage>
</organism>
<comment type="caution">
    <text evidence="1">The sequence shown here is derived from an EMBL/GenBank/DDBJ whole genome shotgun (WGS) entry which is preliminary data.</text>
</comment>
<gene>
    <name evidence="1" type="ORF">BW34_01439</name>
</gene>
<keyword evidence="2" id="KW-1185">Reference proteome</keyword>
<accession>A0A031FT14</accession>
<evidence type="ECO:0000313" key="1">
    <source>
        <dbReference type="EMBL" id="EZP27452.1"/>
    </source>
</evidence>
<dbReference type="AlphaFoldDB" id="A0A031FT14"/>
<dbReference type="EMBL" id="JFYO01000005">
    <property type="protein sequence ID" value="EZP27452.1"/>
    <property type="molecule type" value="Genomic_DNA"/>
</dbReference>
<dbReference type="Proteomes" id="UP000024001">
    <property type="component" value="Unassembled WGS sequence"/>
</dbReference>
<dbReference type="KEGG" id="moo:BWL13_00241"/>
<proteinExistence type="predicted"/>
<reference evidence="1 2" key="1">
    <citation type="submission" date="2014-03" db="EMBL/GenBank/DDBJ databases">
        <title>Draft Genome Sequences of 13 Willow Endophytes.</title>
        <authorList>
            <person name="Gan H.Y."/>
            <person name="Gan H.M."/>
            <person name="Savka M.A."/>
            <person name="Hudson A.O."/>
        </authorList>
    </citation>
    <scope>NUCLEOTIDE SEQUENCE [LARGE SCALE GENOMIC DNA]</scope>
    <source>
        <strain evidence="1 2">RIT293</strain>
    </source>
</reference>
<protein>
    <submittedName>
        <fullName evidence="1">Uncharacterized protein</fullName>
    </submittedName>
</protein>
<evidence type="ECO:0000313" key="2">
    <source>
        <dbReference type="Proteomes" id="UP000024001"/>
    </source>
</evidence>
<name>A0A031FT14_9MICO</name>
<sequence length="94" mass="10104">MSVCGGMSSDPPDWTIRIPASEERHLTGQQQKLFQDLEAELPPTRGRSHDISLLAANVAPIVRALSESGLTAEQIADNSRLRPPFVKAILDGGA</sequence>